<sequence>MFKKYLIKNIFIYSPIMTEFSLFIPSQLKLFAGELNSAVWNWAAAESRKFFEDSDWQELVFIKLRNILVHAGRNVPYWRRIFREIGFNPQKFKNFEDFQKLPVITRKKLKKIPIEELIAKNISKKYFIQAATSGSTAEPLKFFQDGKIILLRRLFLFYELNYPNFRDGPFLLIGLQTIRHLNGLGYQVGGHKLEDDNWRIKIFYPNIRSFRPRYILSTPSYLKRFIFFCQRDGFTVDRLAGVFCYGEHFGEEERRSVEAFLGCPAYAVYGSQECSLIASQCAKYNYHVAPWMNYVEIIDDNDKPVSRGVLGRIVITSLMNETMPFIRYQLGDLGRLSSGKCLCGNSSPIIEIEGRIVGNIEFSDGTAFPLYPILQYLADHYSSEIKQFQIEQMSKFRLIFRYIPMYTGQSLDFERVMTEYLNSIVRNRMDIKMEVIDYIFPNQNGKTPIFIKR</sequence>
<accession>A0A1G2LNK7</accession>
<reference evidence="1 2" key="1">
    <citation type="journal article" date="2016" name="Nat. Commun.">
        <title>Thousands of microbial genomes shed light on interconnected biogeochemical processes in an aquifer system.</title>
        <authorList>
            <person name="Anantharaman K."/>
            <person name="Brown C.T."/>
            <person name="Hug L.A."/>
            <person name="Sharon I."/>
            <person name="Castelle C.J."/>
            <person name="Probst A.J."/>
            <person name="Thomas B.C."/>
            <person name="Singh A."/>
            <person name="Wilkins M.J."/>
            <person name="Karaoz U."/>
            <person name="Brodie E.L."/>
            <person name="Williams K.H."/>
            <person name="Hubbard S.S."/>
            <person name="Banfield J.F."/>
        </authorList>
    </citation>
    <scope>NUCLEOTIDE SEQUENCE [LARGE SCALE GENOMIC DNA]</scope>
</reference>
<evidence type="ECO:0000313" key="2">
    <source>
        <dbReference type="Proteomes" id="UP000177171"/>
    </source>
</evidence>
<comment type="caution">
    <text evidence="1">The sequence shown here is derived from an EMBL/GenBank/DDBJ whole genome shotgun (WGS) entry which is preliminary data.</text>
</comment>
<dbReference type="SUPFAM" id="SSF56801">
    <property type="entry name" value="Acetyl-CoA synthetase-like"/>
    <property type="match status" value="1"/>
</dbReference>
<dbReference type="PANTHER" id="PTHR36932:SF1">
    <property type="entry name" value="CAPSULAR POLYSACCHARIDE BIOSYNTHESIS PROTEIN"/>
    <property type="match status" value="1"/>
</dbReference>
<evidence type="ECO:0000313" key="1">
    <source>
        <dbReference type="EMBL" id="OHA13196.1"/>
    </source>
</evidence>
<name>A0A1G2LNK7_9BACT</name>
<evidence type="ECO:0008006" key="3">
    <source>
        <dbReference type="Google" id="ProtNLM"/>
    </source>
</evidence>
<dbReference type="InterPro" id="IPR053158">
    <property type="entry name" value="CapK_Type1_Caps_Biosynth"/>
</dbReference>
<protein>
    <recommendedName>
        <fullName evidence="3">AMP-dependent synthetase/ligase domain-containing protein</fullName>
    </recommendedName>
</protein>
<proteinExistence type="predicted"/>
<dbReference type="InterPro" id="IPR042099">
    <property type="entry name" value="ANL_N_sf"/>
</dbReference>
<organism evidence="1 2">
    <name type="scientific">Candidatus Sungbacteria bacterium RIFCSPLOWO2_12_FULL_41_11</name>
    <dbReference type="NCBI Taxonomy" id="1802286"/>
    <lineage>
        <taxon>Bacteria</taxon>
        <taxon>Candidatus Sungiibacteriota</taxon>
    </lineage>
</organism>
<gene>
    <name evidence="1" type="ORF">A3G49_02420</name>
</gene>
<dbReference type="PANTHER" id="PTHR36932">
    <property type="entry name" value="CAPSULAR POLYSACCHARIDE BIOSYNTHESIS PROTEIN"/>
    <property type="match status" value="1"/>
</dbReference>
<dbReference type="AlphaFoldDB" id="A0A1G2LNK7"/>
<dbReference type="Proteomes" id="UP000177171">
    <property type="component" value="Unassembled WGS sequence"/>
</dbReference>
<dbReference type="Gene3D" id="3.40.50.12780">
    <property type="entry name" value="N-terminal domain of ligase-like"/>
    <property type="match status" value="1"/>
</dbReference>
<dbReference type="EMBL" id="MHQY01000033">
    <property type="protein sequence ID" value="OHA13196.1"/>
    <property type="molecule type" value="Genomic_DNA"/>
</dbReference>